<proteinExistence type="predicted"/>
<dbReference type="RefSeq" id="WP_310408365.1">
    <property type="nucleotide sequence ID" value="NZ_JAVDYC010000001.1"/>
</dbReference>
<reference evidence="1 2" key="1">
    <citation type="submission" date="2023-07" db="EMBL/GenBank/DDBJ databases">
        <title>Sequencing the genomes of 1000 actinobacteria strains.</title>
        <authorList>
            <person name="Klenk H.-P."/>
        </authorList>
    </citation>
    <scope>NUCLEOTIDE SEQUENCE [LARGE SCALE GENOMIC DNA]</scope>
    <source>
        <strain evidence="1 2">DSM 44711</strain>
    </source>
</reference>
<evidence type="ECO:0000313" key="2">
    <source>
        <dbReference type="Proteomes" id="UP001183629"/>
    </source>
</evidence>
<organism evidence="1 2">
    <name type="scientific">Catenuloplanes niger</name>
    <dbReference type="NCBI Taxonomy" id="587534"/>
    <lineage>
        <taxon>Bacteria</taxon>
        <taxon>Bacillati</taxon>
        <taxon>Actinomycetota</taxon>
        <taxon>Actinomycetes</taxon>
        <taxon>Micromonosporales</taxon>
        <taxon>Micromonosporaceae</taxon>
        <taxon>Catenuloplanes</taxon>
    </lineage>
</organism>
<dbReference type="AlphaFoldDB" id="A0AAE3ZJG0"/>
<protein>
    <submittedName>
        <fullName evidence="1">Uncharacterized protein</fullName>
    </submittedName>
</protein>
<accession>A0AAE3ZJG0</accession>
<name>A0AAE3ZJG0_9ACTN</name>
<comment type="caution">
    <text evidence="1">The sequence shown here is derived from an EMBL/GenBank/DDBJ whole genome shotgun (WGS) entry which is preliminary data.</text>
</comment>
<dbReference type="Proteomes" id="UP001183629">
    <property type="component" value="Unassembled WGS sequence"/>
</dbReference>
<keyword evidence="2" id="KW-1185">Reference proteome</keyword>
<evidence type="ECO:0000313" key="1">
    <source>
        <dbReference type="EMBL" id="MDR7320117.1"/>
    </source>
</evidence>
<dbReference type="EMBL" id="JAVDYC010000001">
    <property type="protein sequence ID" value="MDR7320117.1"/>
    <property type="molecule type" value="Genomic_DNA"/>
</dbReference>
<sequence>MGLWRRGGQRTKGEHDEVVILGREVIACAYPSELVVFDDVACELRRGRVPSARRTRPPAEPDAPADSISPALIGVLQALAAAVGAGSSGASGPAGSLAEPGRRRIATLLNRHPGAGALDPSEEASVHETLVEAAMTRHALDRDNAEQLGTAVIGALRLRADGRL</sequence>
<gene>
    <name evidence="1" type="ORF">J2S44_000367</name>
</gene>